<reference evidence="1" key="1">
    <citation type="submission" date="2024-04" db="EMBL/GenBank/DDBJ databases">
        <authorList>
            <consortium name="Molecular Ecology Group"/>
        </authorList>
    </citation>
    <scope>NUCLEOTIDE SEQUENCE</scope>
</reference>
<gene>
    <name evidence="1" type="ORF">LPLAT_LOCUS9239</name>
</gene>
<organism evidence="1 2">
    <name type="scientific">Lasius platythorax</name>
    <dbReference type="NCBI Taxonomy" id="488582"/>
    <lineage>
        <taxon>Eukaryota</taxon>
        <taxon>Metazoa</taxon>
        <taxon>Ecdysozoa</taxon>
        <taxon>Arthropoda</taxon>
        <taxon>Hexapoda</taxon>
        <taxon>Insecta</taxon>
        <taxon>Pterygota</taxon>
        <taxon>Neoptera</taxon>
        <taxon>Endopterygota</taxon>
        <taxon>Hymenoptera</taxon>
        <taxon>Apocrita</taxon>
        <taxon>Aculeata</taxon>
        <taxon>Formicoidea</taxon>
        <taxon>Formicidae</taxon>
        <taxon>Formicinae</taxon>
        <taxon>Lasius</taxon>
        <taxon>Lasius</taxon>
    </lineage>
</organism>
<evidence type="ECO:0000313" key="2">
    <source>
        <dbReference type="Proteomes" id="UP001497644"/>
    </source>
</evidence>
<dbReference type="EMBL" id="OZ034827">
    <property type="protein sequence ID" value="CAL1683534.1"/>
    <property type="molecule type" value="Genomic_DNA"/>
</dbReference>
<name>A0AAV2NUU3_9HYME</name>
<sequence length="91" mass="10390">MAKENASNFEPAQAKLWPKSLDFARFNRWSASLSSFSNYSTMNAPVHCSRQPQNRERRLIELSPVKITARRVSPRATDIFEDTAEIFGNSI</sequence>
<accession>A0AAV2NUU3</accession>
<proteinExistence type="predicted"/>
<keyword evidence="2" id="KW-1185">Reference proteome</keyword>
<dbReference type="AlphaFoldDB" id="A0AAV2NUU3"/>
<evidence type="ECO:0000313" key="1">
    <source>
        <dbReference type="EMBL" id="CAL1683534.1"/>
    </source>
</evidence>
<protein>
    <submittedName>
        <fullName evidence="1">Uncharacterized protein</fullName>
    </submittedName>
</protein>
<dbReference type="Proteomes" id="UP001497644">
    <property type="component" value="Chromosome 4"/>
</dbReference>